<accession>A0A1U9QPW4</accession>
<dbReference type="KEGG" id="snw:BBN63_08620"/>
<gene>
    <name evidence="1" type="ORF">BBN63_08620</name>
</gene>
<keyword evidence="2" id="KW-1185">Reference proteome</keyword>
<proteinExistence type="predicted"/>
<evidence type="ECO:0000313" key="1">
    <source>
        <dbReference type="EMBL" id="AQU66304.1"/>
    </source>
</evidence>
<dbReference type="OrthoDB" id="2962756at2"/>
<dbReference type="Proteomes" id="UP000189677">
    <property type="component" value="Chromosome"/>
</dbReference>
<evidence type="ECO:0000313" key="2">
    <source>
        <dbReference type="Proteomes" id="UP000189677"/>
    </source>
</evidence>
<organism evidence="1 2">
    <name type="scientific">Streptomyces niveus</name>
    <name type="common">Streptomyces spheroides</name>
    <dbReference type="NCBI Taxonomy" id="193462"/>
    <lineage>
        <taxon>Bacteria</taxon>
        <taxon>Bacillati</taxon>
        <taxon>Actinomycetota</taxon>
        <taxon>Actinomycetes</taxon>
        <taxon>Kitasatosporales</taxon>
        <taxon>Streptomycetaceae</taxon>
        <taxon>Streptomyces</taxon>
    </lineage>
</organism>
<dbReference type="RefSeq" id="WP_078074836.1">
    <property type="nucleotide sequence ID" value="NZ_CP018047.1"/>
</dbReference>
<reference evidence="1 2" key="1">
    <citation type="submission" date="2016-11" db="EMBL/GenBank/DDBJ databases">
        <title>Complete genome sequence of Streptomyces niveus SCSIO 3406.</title>
        <authorList>
            <person name="Zhu Q."/>
            <person name="Cheng W."/>
            <person name="Song Y."/>
            <person name="Li Q."/>
            <person name="Ju J."/>
        </authorList>
    </citation>
    <scope>NUCLEOTIDE SEQUENCE [LARGE SCALE GENOMIC DNA]</scope>
    <source>
        <strain evidence="1 2">SCSIO 3406</strain>
    </source>
</reference>
<sequence length="305" mass="34917">MIREQWSGGEWEVYCRRLLSMRYDSNIQFIPARDGGDGGLEAFRFDGVGYQCYVPEDAYSLESQTTSQKRKITKDIKRLCDDIEGTCRLLGDVRLHTWVLMTPEFDSRSLVEHAQKKKKDVSAILPRPKWLADDFKVLVITDEEFAPERARLVGQVETELHLDVPDPDETLWSFGEGNEIADRVTAKLSVVPSLASDPEWLTDYRDGMLRVYFRGQSQMERLKVEYPPLYAAVERRLKSVLNTLTMTISAMEKPGTEVIETLVRRLADGLKNDAPGLSNVLCEEIAWHAVSSWLIRCPLRFRRAA</sequence>
<dbReference type="AlphaFoldDB" id="A0A1U9QPW4"/>
<name>A0A1U9QPW4_STRNV</name>
<dbReference type="EMBL" id="CP018047">
    <property type="protein sequence ID" value="AQU66304.1"/>
    <property type="molecule type" value="Genomic_DNA"/>
</dbReference>
<protein>
    <submittedName>
        <fullName evidence="1">Uncharacterized protein</fullName>
    </submittedName>
</protein>